<dbReference type="Proteomes" id="UP000887159">
    <property type="component" value="Unassembled WGS sequence"/>
</dbReference>
<evidence type="ECO:0000313" key="1">
    <source>
        <dbReference type="EMBL" id="GFX94775.1"/>
    </source>
</evidence>
<gene>
    <name evidence="1" type="ORF">TNCV_1636371</name>
</gene>
<keyword evidence="2" id="KW-1185">Reference proteome</keyword>
<comment type="caution">
    <text evidence="1">The sequence shown here is derived from an EMBL/GenBank/DDBJ whole genome shotgun (WGS) entry which is preliminary data.</text>
</comment>
<proteinExistence type="predicted"/>
<dbReference type="EMBL" id="BMAU01021180">
    <property type="protein sequence ID" value="GFX94775.1"/>
    <property type="molecule type" value="Genomic_DNA"/>
</dbReference>
<evidence type="ECO:0000313" key="2">
    <source>
        <dbReference type="Proteomes" id="UP000887159"/>
    </source>
</evidence>
<sequence length="86" mass="9652">MGTPTAINVAPAGSEYAETVRSNHCKINKSQFRLLIFKLANAISTNGKAQNRGKKYETKHMVANSTPMTHVKSRLPIWRVTLKELR</sequence>
<protein>
    <submittedName>
        <fullName evidence="1">Uncharacterized protein</fullName>
    </submittedName>
</protein>
<organism evidence="1 2">
    <name type="scientific">Trichonephila clavipes</name>
    <name type="common">Golden silk orbweaver</name>
    <name type="synonym">Nephila clavipes</name>
    <dbReference type="NCBI Taxonomy" id="2585209"/>
    <lineage>
        <taxon>Eukaryota</taxon>
        <taxon>Metazoa</taxon>
        <taxon>Ecdysozoa</taxon>
        <taxon>Arthropoda</taxon>
        <taxon>Chelicerata</taxon>
        <taxon>Arachnida</taxon>
        <taxon>Araneae</taxon>
        <taxon>Araneomorphae</taxon>
        <taxon>Entelegynae</taxon>
        <taxon>Araneoidea</taxon>
        <taxon>Nephilidae</taxon>
        <taxon>Trichonephila</taxon>
    </lineage>
</organism>
<reference evidence="1" key="1">
    <citation type="submission" date="2020-08" db="EMBL/GenBank/DDBJ databases">
        <title>Multicomponent nature underlies the extraordinary mechanical properties of spider dragline silk.</title>
        <authorList>
            <person name="Kono N."/>
            <person name="Nakamura H."/>
            <person name="Mori M."/>
            <person name="Yoshida Y."/>
            <person name="Ohtoshi R."/>
            <person name="Malay A.D."/>
            <person name="Moran D.A.P."/>
            <person name="Tomita M."/>
            <person name="Numata K."/>
            <person name="Arakawa K."/>
        </authorList>
    </citation>
    <scope>NUCLEOTIDE SEQUENCE</scope>
</reference>
<name>A0A8X6RHL6_TRICX</name>
<dbReference type="AlphaFoldDB" id="A0A8X6RHL6"/>
<accession>A0A8X6RHL6</accession>